<name>A0ACB5PWY4_9BACT</name>
<dbReference type="Proteomes" id="UP000605392">
    <property type="component" value="Unassembled WGS sequence"/>
</dbReference>
<sequence length="161" mass="17816">MLLRTRTFRAISLIAPFMPSRVLVSFLLLLLAWASFSCTTQGEDDPTPQQGLVGRWNEESWKSTVYDEKGAVLATNNTSSTPNYYVFKSNKTFDYYSVNLGGVIAGTYTYAPPSLTLAYQAGTFNGRYEIIEFTPAKLVLTSGKPQPGTSYTVEVLTLVKN</sequence>
<protein>
    <submittedName>
        <fullName evidence="1">Uncharacterized protein</fullName>
    </submittedName>
</protein>
<evidence type="ECO:0000313" key="2">
    <source>
        <dbReference type="Proteomes" id="UP000605392"/>
    </source>
</evidence>
<proteinExistence type="predicted"/>
<comment type="caution">
    <text evidence="1">The sequence shown here is derived from an EMBL/GenBank/DDBJ whole genome shotgun (WGS) entry which is preliminary data.</text>
</comment>
<keyword evidence="2" id="KW-1185">Reference proteome</keyword>
<evidence type="ECO:0000313" key="1">
    <source>
        <dbReference type="EMBL" id="GGF80071.1"/>
    </source>
</evidence>
<accession>A0ACB5PWY4</accession>
<organism evidence="1 2">
    <name type="scientific">Hymenobacter qilianensis</name>
    <dbReference type="NCBI Taxonomy" id="1385715"/>
    <lineage>
        <taxon>Bacteria</taxon>
        <taxon>Pseudomonadati</taxon>
        <taxon>Bacteroidota</taxon>
        <taxon>Cytophagia</taxon>
        <taxon>Cytophagales</taxon>
        <taxon>Hymenobacteraceae</taxon>
        <taxon>Hymenobacter</taxon>
    </lineage>
</organism>
<gene>
    <name evidence="1" type="ORF">GCM10011375_38910</name>
</gene>
<dbReference type="EMBL" id="BMFN01000005">
    <property type="protein sequence ID" value="GGF80071.1"/>
    <property type="molecule type" value="Genomic_DNA"/>
</dbReference>
<reference evidence="1 2" key="1">
    <citation type="journal article" date="2019" name="Int. J. Syst. Evol. Microbiol.">
        <title>The Global Catalogue of Microorganisms (GCM) 10K type strain sequencing project: providing services to taxonomists for standard genome sequencing and annotation.</title>
        <authorList>
            <consortium name="The Broad Institute Genomics Platform"/>
            <consortium name="The Broad Institute Genome Sequencing Center for Infectious Disease"/>
            <person name="Wu L."/>
            <person name="Ma J."/>
        </authorList>
    </citation>
    <scope>NUCLEOTIDE SEQUENCE [LARGE SCALE GENOMIC DNA]</scope>
    <source>
        <strain evidence="1 2">CGMCC 1.12720</strain>
    </source>
</reference>